<protein>
    <submittedName>
        <fullName evidence="2">Uncharacterized protein</fullName>
    </submittedName>
</protein>
<reference evidence="2" key="1">
    <citation type="submission" date="2014-02" db="EMBL/GenBank/DDBJ databases">
        <title>Expanding our view of genomic diversity in Candidatus Accumulibacter clades.</title>
        <authorList>
            <person name="Skennerton C.T."/>
            <person name="Barr J.J."/>
            <person name="Slater F.R."/>
            <person name="Bond P.L."/>
            <person name="Tyson G.W."/>
        </authorList>
    </citation>
    <scope>NUCLEOTIDE SEQUENCE [LARGE SCALE GENOMIC DNA]</scope>
</reference>
<feature type="region of interest" description="Disordered" evidence="1">
    <location>
        <begin position="1"/>
        <end position="22"/>
    </location>
</feature>
<keyword evidence="3" id="KW-1185">Reference proteome</keyword>
<feature type="compositionally biased region" description="Polar residues" evidence="1">
    <location>
        <begin position="1"/>
        <end position="13"/>
    </location>
</feature>
<accession>A0A080M1I1</accession>
<comment type="caution">
    <text evidence="2">The sequence shown here is derived from an EMBL/GenBank/DDBJ whole genome shotgun (WGS) entry which is preliminary data.</text>
</comment>
<organism evidence="2 3">
    <name type="scientific">Candidatus Accumulibacter cognatus</name>
    <dbReference type="NCBI Taxonomy" id="2954383"/>
    <lineage>
        <taxon>Bacteria</taxon>
        <taxon>Pseudomonadati</taxon>
        <taxon>Pseudomonadota</taxon>
        <taxon>Betaproteobacteria</taxon>
        <taxon>Candidatus Accumulibacter</taxon>
    </lineage>
</organism>
<feature type="compositionally biased region" description="Low complexity" evidence="1">
    <location>
        <begin position="79"/>
        <end position="91"/>
    </location>
</feature>
<dbReference type="RefSeq" id="WP_273704850.1">
    <property type="nucleotide sequence ID" value="NZ_JDST02000107.1"/>
</dbReference>
<sequence length="218" mass="22770">MITPTRTTNSNKTALRASLKKEDESLAERLVATDVALVVPPEPEAPAADAPETQAAPAPVRKAAAKPADEVTPAAVVEAPGKAARKAAPAKNKSEKGAVKAAKTKPGSKKSTRPQPQAKVEAAAETGKKTAGLEEALEKIEKAAKAKGDKLVRYTVELLKSEEAAIEAVRTELSKAAGWAASKSDILRAAVRLFAEQKVEQMKALLAAVSIPNKGKKN</sequence>
<name>A0A080M1I1_9PROT</name>
<feature type="region of interest" description="Disordered" evidence="1">
    <location>
        <begin position="41"/>
        <end position="128"/>
    </location>
</feature>
<evidence type="ECO:0000256" key="1">
    <source>
        <dbReference type="SAM" id="MobiDB-lite"/>
    </source>
</evidence>
<dbReference type="Proteomes" id="UP000021315">
    <property type="component" value="Unassembled WGS sequence"/>
</dbReference>
<feature type="compositionally biased region" description="Basic residues" evidence="1">
    <location>
        <begin position="102"/>
        <end position="112"/>
    </location>
</feature>
<proteinExistence type="predicted"/>
<evidence type="ECO:0000313" key="3">
    <source>
        <dbReference type="Proteomes" id="UP000021315"/>
    </source>
</evidence>
<evidence type="ECO:0000313" key="2">
    <source>
        <dbReference type="EMBL" id="KFB75088.1"/>
    </source>
</evidence>
<dbReference type="STRING" id="1453999.AW06_003943"/>
<dbReference type="AlphaFoldDB" id="A0A080M1I1"/>
<gene>
    <name evidence="2" type="ORF">AW06_003943</name>
</gene>
<feature type="compositionally biased region" description="Low complexity" evidence="1">
    <location>
        <begin position="45"/>
        <end position="66"/>
    </location>
</feature>
<dbReference type="EMBL" id="JDST02000107">
    <property type="protein sequence ID" value="KFB75088.1"/>
    <property type="molecule type" value="Genomic_DNA"/>
</dbReference>